<sequence length="390" mass="42931">MQNRKLRMGMIGGGVGSFIGGVHRVAANLDGQIELVCGAFSRDPEKSARTGKELFLDEGRVYGSYKEMIKAEKQLPKGDRMDFVSIVTPNHVHADPALLALDNGFPVIIDKPLCFDMQEAKALQAKVKETRLPFALTHTYTGYPMVKQARKMVEDGELGPIKKITVEYPQGWLSQKLEADDNKQASWRTDPTKSGKAGAYGDIGTHAANMAEYVSGLKINKVLSQLSKIVEGRLLDDDASALLEFEGGVPGVLACSQVSAGEENNIKIRVYGEKGGLEWQQEDNNTLKVKWQGKPDQIYRTGVDNTGYLSETALANSRVPAGHPEGYLEAFANIYRNFGMHLRAHDAGENHDMEIYDYPDVDEGVHGMSLVDAVVESTERGNIWVEVKNN</sequence>
<evidence type="ECO:0000313" key="4">
    <source>
        <dbReference type="Proteomes" id="UP000317557"/>
    </source>
</evidence>
<gene>
    <name evidence="3" type="ORF">SAMN06265219_1253</name>
</gene>
<dbReference type="GO" id="GO:0000166">
    <property type="term" value="F:nucleotide binding"/>
    <property type="evidence" value="ECO:0007669"/>
    <property type="project" value="InterPro"/>
</dbReference>
<feature type="domain" description="Gfo/Idh/MocA-like oxidoreductase N-terminal" evidence="1">
    <location>
        <begin position="7"/>
        <end position="133"/>
    </location>
</feature>
<dbReference type="Proteomes" id="UP000317557">
    <property type="component" value="Unassembled WGS sequence"/>
</dbReference>
<dbReference type="InterPro" id="IPR000683">
    <property type="entry name" value="Gfo/Idh/MocA-like_OxRdtase_N"/>
</dbReference>
<dbReference type="RefSeq" id="WP_142456361.1">
    <property type="nucleotide sequence ID" value="NZ_FXTP01000025.1"/>
</dbReference>
<dbReference type="OrthoDB" id="9815825at2"/>
<evidence type="ECO:0000313" key="3">
    <source>
        <dbReference type="EMBL" id="SMO97589.1"/>
    </source>
</evidence>
<reference evidence="3 4" key="1">
    <citation type="submission" date="2017-05" db="EMBL/GenBank/DDBJ databases">
        <authorList>
            <person name="Varghese N."/>
            <person name="Submissions S."/>
        </authorList>
    </citation>
    <scope>NUCLEOTIDE SEQUENCE [LARGE SCALE GENOMIC DNA]</scope>
    <source>
        <strain evidence="3 4">DSM 21985</strain>
    </source>
</reference>
<evidence type="ECO:0000259" key="1">
    <source>
        <dbReference type="Pfam" id="PF01408"/>
    </source>
</evidence>
<dbReference type="SUPFAM" id="SSF55347">
    <property type="entry name" value="Glyceraldehyde-3-phosphate dehydrogenase-like, C-terminal domain"/>
    <property type="match status" value="1"/>
</dbReference>
<feature type="domain" description="GFO/IDH/MocA-like oxidoreductase" evidence="2">
    <location>
        <begin position="146"/>
        <end position="278"/>
    </location>
</feature>
<dbReference type="SUPFAM" id="SSF51735">
    <property type="entry name" value="NAD(P)-binding Rossmann-fold domains"/>
    <property type="match status" value="1"/>
</dbReference>
<dbReference type="InterPro" id="IPR051317">
    <property type="entry name" value="Gfo/Idh/MocA_oxidoreduct"/>
</dbReference>
<dbReference type="EMBL" id="FXTP01000025">
    <property type="protein sequence ID" value="SMO97589.1"/>
    <property type="molecule type" value="Genomic_DNA"/>
</dbReference>
<name>A0A521FN63_9BACT</name>
<dbReference type="AlphaFoldDB" id="A0A521FN63"/>
<dbReference type="Pfam" id="PF01408">
    <property type="entry name" value="GFO_IDH_MocA"/>
    <property type="match status" value="1"/>
</dbReference>
<evidence type="ECO:0000259" key="2">
    <source>
        <dbReference type="Pfam" id="PF22725"/>
    </source>
</evidence>
<accession>A0A521FN63</accession>
<keyword evidence="4" id="KW-1185">Reference proteome</keyword>
<dbReference type="Pfam" id="PF22725">
    <property type="entry name" value="GFO_IDH_MocA_C3"/>
    <property type="match status" value="1"/>
</dbReference>
<dbReference type="InterPro" id="IPR055170">
    <property type="entry name" value="GFO_IDH_MocA-like_dom"/>
</dbReference>
<organism evidence="3 4">
    <name type="scientific">Gracilimonas mengyeensis</name>
    <dbReference type="NCBI Taxonomy" id="1302730"/>
    <lineage>
        <taxon>Bacteria</taxon>
        <taxon>Pseudomonadati</taxon>
        <taxon>Balneolota</taxon>
        <taxon>Balneolia</taxon>
        <taxon>Balneolales</taxon>
        <taxon>Balneolaceae</taxon>
        <taxon>Gracilimonas</taxon>
    </lineage>
</organism>
<dbReference type="Gene3D" id="3.30.360.10">
    <property type="entry name" value="Dihydrodipicolinate Reductase, domain 2"/>
    <property type="match status" value="1"/>
</dbReference>
<dbReference type="PANTHER" id="PTHR43708:SF3">
    <property type="entry name" value="OXIDOREDUCTASE"/>
    <property type="match status" value="1"/>
</dbReference>
<dbReference type="PANTHER" id="PTHR43708">
    <property type="entry name" value="CONSERVED EXPRESSED OXIDOREDUCTASE (EUROFUNG)"/>
    <property type="match status" value="1"/>
</dbReference>
<protein>
    <submittedName>
        <fullName evidence="3">Predicted dehydrogenase</fullName>
    </submittedName>
</protein>
<proteinExistence type="predicted"/>
<dbReference type="InterPro" id="IPR036291">
    <property type="entry name" value="NAD(P)-bd_dom_sf"/>
</dbReference>
<dbReference type="Gene3D" id="3.40.50.720">
    <property type="entry name" value="NAD(P)-binding Rossmann-like Domain"/>
    <property type="match status" value="1"/>
</dbReference>